<dbReference type="AlphaFoldDB" id="A0A3D8GUE0"/>
<comment type="caution">
    <text evidence="1">The sequence shown here is derived from an EMBL/GenBank/DDBJ whole genome shotgun (WGS) entry which is preliminary data.</text>
</comment>
<dbReference type="Proteomes" id="UP000257144">
    <property type="component" value="Unassembled WGS sequence"/>
</dbReference>
<gene>
    <name evidence="1" type="ORF">DRW41_00385</name>
</gene>
<evidence type="ECO:0000313" key="1">
    <source>
        <dbReference type="EMBL" id="RDU38068.1"/>
    </source>
</evidence>
<proteinExistence type="predicted"/>
<accession>A0A3D8GUE0</accession>
<evidence type="ECO:0000313" key="2">
    <source>
        <dbReference type="Proteomes" id="UP000257144"/>
    </source>
</evidence>
<organism evidence="1 2">
    <name type="scientific">Neobacillus piezotolerans</name>
    <dbReference type="NCBI Taxonomy" id="2259171"/>
    <lineage>
        <taxon>Bacteria</taxon>
        <taxon>Bacillati</taxon>
        <taxon>Bacillota</taxon>
        <taxon>Bacilli</taxon>
        <taxon>Bacillales</taxon>
        <taxon>Bacillaceae</taxon>
        <taxon>Neobacillus</taxon>
    </lineage>
</organism>
<reference evidence="1 2" key="1">
    <citation type="submission" date="2018-07" db="EMBL/GenBank/DDBJ databases">
        <title>Bacillus sp. YLB-04 draft genome sequence.</title>
        <authorList>
            <person name="Yu L."/>
            <person name="Tang X."/>
        </authorList>
    </citation>
    <scope>NUCLEOTIDE SEQUENCE [LARGE SCALE GENOMIC DNA]</scope>
    <source>
        <strain evidence="1 2">YLB-04</strain>
    </source>
</reference>
<name>A0A3D8GUE0_9BACI</name>
<keyword evidence="2" id="KW-1185">Reference proteome</keyword>
<dbReference type="EMBL" id="QNQT01000001">
    <property type="protein sequence ID" value="RDU38068.1"/>
    <property type="molecule type" value="Genomic_DNA"/>
</dbReference>
<sequence>MQKQSLVDSLSVILESETNQILSKSILNTIDANTISEMISTFCQEKLGSPVGACLYVGFSVGASFGLSLLDGRDIFLKVNKPTNKDDINVISLDSLTTISKIQRHLSKNGFPCPKVILDPIDIGIGIVTTNSYEDIGEQKDAHNPSIGMQWQQRFTNLLKVLILIKNKLDLTRERCGPAPHFIQNRTTRYLILKNQLKVLNG</sequence>
<protein>
    <recommendedName>
        <fullName evidence="3">Aminoglycoside phosphotransferase domain-containing protein</fullName>
    </recommendedName>
</protein>
<evidence type="ECO:0008006" key="3">
    <source>
        <dbReference type="Google" id="ProtNLM"/>
    </source>
</evidence>